<accession>A0ABR4IJX4</accession>
<dbReference type="Gene3D" id="1.10.286.70">
    <property type="entry name" value="Get5 dimerization domain"/>
    <property type="match status" value="1"/>
</dbReference>
<evidence type="ECO:0000313" key="4">
    <source>
        <dbReference type="Proteomes" id="UP001610335"/>
    </source>
</evidence>
<dbReference type="Proteomes" id="UP001610335">
    <property type="component" value="Unassembled WGS sequence"/>
</dbReference>
<proteinExistence type="predicted"/>
<feature type="domain" description="Get5 C-terminal" evidence="2">
    <location>
        <begin position="214"/>
        <end position="263"/>
    </location>
</feature>
<dbReference type="InterPro" id="IPR024737">
    <property type="entry name" value="Get5_N"/>
</dbReference>
<gene>
    <name evidence="3" type="ORF">BDW59DRAFT_53667</name>
</gene>
<name>A0ABR4IJX4_9EURO</name>
<protein>
    <submittedName>
        <fullName evidence="3">Cell-cycle control medial ring component</fullName>
    </submittedName>
</protein>
<feature type="domain" description="Get5 N-terminal" evidence="1">
    <location>
        <begin position="62"/>
        <end position="191"/>
    </location>
</feature>
<evidence type="ECO:0000259" key="2">
    <source>
        <dbReference type="Pfam" id="PF17183"/>
    </source>
</evidence>
<evidence type="ECO:0000313" key="3">
    <source>
        <dbReference type="EMBL" id="KAL2828026.1"/>
    </source>
</evidence>
<evidence type="ECO:0000259" key="1">
    <source>
        <dbReference type="Pfam" id="PF12754"/>
    </source>
</evidence>
<dbReference type="EMBL" id="JBFXLS010000022">
    <property type="protein sequence ID" value="KAL2828026.1"/>
    <property type="molecule type" value="Genomic_DNA"/>
</dbReference>
<dbReference type="Pfam" id="PF17183">
    <property type="entry name" value="Get5_C"/>
    <property type="match status" value="1"/>
</dbReference>
<reference evidence="3 4" key="1">
    <citation type="submission" date="2024-07" db="EMBL/GenBank/DDBJ databases">
        <title>Section-level genome sequencing and comparative genomics of Aspergillus sections Usti and Cavernicolus.</title>
        <authorList>
            <consortium name="Lawrence Berkeley National Laboratory"/>
            <person name="Nybo J.L."/>
            <person name="Vesth T.C."/>
            <person name="Theobald S."/>
            <person name="Frisvad J.C."/>
            <person name="Larsen T.O."/>
            <person name="Kjaerboelling I."/>
            <person name="Rothschild-Mancinelli K."/>
            <person name="Lyhne E.K."/>
            <person name="Kogle M.E."/>
            <person name="Barry K."/>
            <person name="Clum A."/>
            <person name="Na H."/>
            <person name="Ledsgaard L."/>
            <person name="Lin J."/>
            <person name="Lipzen A."/>
            <person name="Kuo A."/>
            <person name="Riley R."/>
            <person name="Mondo S."/>
            <person name="LaButti K."/>
            <person name="Haridas S."/>
            <person name="Pangalinan J."/>
            <person name="Salamov A.A."/>
            <person name="Simmons B.A."/>
            <person name="Magnuson J.K."/>
            <person name="Chen J."/>
            <person name="Drula E."/>
            <person name="Henrissat B."/>
            <person name="Wiebenga A."/>
            <person name="Lubbers R.J."/>
            <person name="Gomes A.C."/>
            <person name="Makela M.R."/>
            <person name="Stajich J."/>
            <person name="Grigoriev I.V."/>
            <person name="Mortensen U.H."/>
            <person name="De vries R.P."/>
            <person name="Baker S.E."/>
            <person name="Andersen M.R."/>
        </authorList>
    </citation>
    <scope>NUCLEOTIDE SEQUENCE [LARGE SCALE GENOMIC DNA]</scope>
    <source>
        <strain evidence="3 4">CBS 600.67</strain>
    </source>
</reference>
<keyword evidence="4" id="KW-1185">Reference proteome</keyword>
<dbReference type="InterPro" id="IPR049256">
    <property type="entry name" value="Get5_C"/>
</dbReference>
<sequence>MSELSFAKSFLSTLDSRPIKLRADYVHDQDTPRVPVRPLPFPFPISQSKVVPPQQQANPKSTYKQYLLPRLQHPRPEMPKRTKKAPIPGSSKAITVTLKSTRNPVLEIILSNVPASTTIVSDLKDAVRDRILDNSDNKVSLEKIKILYKRKPIVGVGKTVAEVVSDVGEEDLILGGGGGKQVEFGVMVMGGARVVEEQGQRQDEEATCSGETTAKAAVEPSGEVLLETEEFWEDLQGYLGQRLRDADEAEKLRGLFKEAWAASRSA</sequence>
<comment type="caution">
    <text evidence="3">The sequence shown here is derived from an EMBL/GenBank/DDBJ whole genome shotgun (WGS) entry which is preliminary data.</text>
</comment>
<dbReference type="Pfam" id="PF12754">
    <property type="entry name" value="Get5_N"/>
    <property type="match status" value="2"/>
</dbReference>
<organism evidence="3 4">
    <name type="scientific">Aspergillus cavernicola</name>
    <dbReference type="NCBI Taxonomy" id="176166"/>
    <lineage>
        <taxon>Eukaryota</taxon>
        <taxon>Fungi</taxon>
        <taxon>Dikarya</taxon>
        <taxon>Ascomycota</taxon>
        <taxon>Pezizomycotina</taxon>
        <taxon>Eurotiomycetes</taxon>
        <taxon>Eurotiomycetidae</taxon>
        <taxon>Eurotiales</taxon>
        <taxon>Aspergillaceae</taxon>
        <taxon>Aspergillus</taxon>
        <taxon>Aspergillus subgen. Nidulantes</taxon>
    </lineage>
</organism>
<feature type="domain" description="Get5 N-terminal" evidence="1">
    <location>
        <begin position="6"/>
        <end position="45"/>
    </location>
</feature>